<dbReference type="EMBL" id="KV425595">
    <property type="protein sequence ID" value="KZT22481.1"/>
    <property type="molecule type" value="Genomic_DNA"/>
</dbReference>
<sequence length="106" mass="11605">MSHTLSEIIECFGDPNVLQNELDWMRDIPAGKQLLDWLVSQAEEDSACADASHIRVPDKQALRACFGSIALETEELDMAPRHLHPLGSSQSAHCLLPPSPVCSPQS</sequence>
<dbReference type="Proteomes" id="UP000076761">
    <property type="component" value="Unassembled WGS sequence"/>
</dbReference>
<dbReference type="AlphaFoldDB" id="A0A165QIM4"/>
<organism evidence="1 2">
    <name type="scientific">Neolentinus lepideus HHB14362 ss-1</name>
    <dbReference type="NCBI Taxonomy" id="1314782"/>
    <lineage>
        <taxon>Eukaryota</taxon>
        <taxon>Fungi</taxon>
        <taxon>Dikarya</taxon>
        <taxon>Basidiomycota</taxon>
        <taxon>Agaricomycotina</taxon>
        <taxon>Agaricomycetes</taxon>
        <taxon>Gloeophyllales</taxon>
        <taxon>Gloeophyllaceae</taxon>
        <taxon>Neolentinus</taxon>
    </lineage>
</organism>
<evidence type="ECO:0000313" key="1">
    <source>
        <dbReference type="EMBL" id="KZT22481.1"/>
    </source>
</evidence>
<dbReference type="OrthoDB" id="2754287at2759"/>
<evidence type="ECO:0000313" key="2">
    <source>
        <dbReference type="Proteomes" id="UP000076761"/>
    </source>
</evidence>
<name>A0A165QIM4_9AGAM</name>
<protein>
    <submittedName>
        <fullName evidence="1">Uncharacterized protein</fullName>
    </submittedName>
</protein>
<dbReference type="InParanoid" id="A0A165QIM4"/>
<reference evidence="1 2" key="1">
    <citation type="journal article" date="2016" name="Mol. Biol. Evol.">
        <title>Comparative Genomics of Early-Diverging Mushroom-Forming Fungi Provides Insights into the Origins of Lignocellulose Decay Capabilities.</title>
        <authorList>
            <person name="Nagy L.G."/>
            <person name="Riley R."/>
            <person name="Tritt A."/>
            <person name="Adam C."/>
            <person name="Daum C."/>
            <person name="Floudas D."/>
            <person name="Sun H."/>
            <person name="Yadav J.S."/>
            <person name="Pangilinan J."/>
            <person name="Larsson K.H."/>
            <person name="Matsuura K."/>
            <person name="Barry K."/>
            <person name="Labutti K."/>
            <person name="Kuo R."/>
            <person name="Ohm R.A."/>
            <person name="Bhattacharya S.S."/>
            <person name="Shirouzu T."/>
            <person name="Yoshinaga Y."/>
            <person name="Martin F.M."/>
            <person name="Grigoriev I.V."/>
            <person name="Hibbett D.S."/>
        </authorList>
    </citation>
    <scope>NUCLEOTIDE SEQUENCE [LARGE SCALE GENOMIC DNA]</scope>
    <source>
        <strain evidence="1 2">HHB14362 ss-1</strain>
    </source>
</reference>
<gene>
    <name evidence="1" type="ORF">NEOLEDRAFT_1137937</name>
</gene>
<keyword evidence="2" id="KW-1185">Reference proteome</keyword>
<proteinExistence type="predicted"/>
<accession>A0A165QIM4</accession>